<dbReference type="GO" id="GO:0005524">
    <property type="term" value="F:ATP binding"/>
    <property type="evidence" value="ECO:0007669"/>
    <property type="project" value="UniProtKB-KW"/>
</dbReference>
<dbReference type="RefSeq" id="WP_107586297.1">
    <property type="nucleotide sequence ID" value="NZ_PZJJ01000049.1"/>
</dbReference>
<organism evidence="7 8">
    <name type="scientific">Alkalicoccus saliphilus</name>
    <dbReference type="NCBI Taxonomy" id="200989"/>
    <lineage>
        <taxon>Bacteria</taxon>
        <taxon>Bacillati</taxon>
        <taxon>Bacillota</taxon>
        <taxon>Bacilli</taxon>
        <taxon>Bacillales</taxon>
        <taxon>Bacillaceae</taxon>
        <taxon>Alkalicoccus</taxon>
    </lineage>
</organism>
<dbReference type="EMBL" id="PZJJ01000049">
    <property type="protein sequence ID" value="PTL37474.1"/>
    <property type="molecule type" value="Genomic_DNA"/>
</dbReference>
<dbReference type="InterPro" id="IPR004753">
    <property type="entry name" value="MreB"/>
</dbReference>
<name>A0A2T4U258_9BACI</name>
<keyword evidence="2 6" id="KW-0547">Nucleotide-binding</keyword>
<reference evidence="7 8" key="1">
    <citation type="submission" date="2018-03" db="EMBL/GenBank/DDBJ databases">
        <title>Alkalicoccus saliphilus sp. nov., isolated from a mineral pool.</title>
        <authorList>
            <person name="Zhao B."/>
        </authorList>
    </citation>
    <scope>NUCLEOTIDE SEQUENCE [LARGE SCALE GENOMIC DNA]</scope>
    <source>
        <strain evidence="7 8">6AG</strain>
    </source>
</reference>
<dbReference type="GO" id="GO:0005737">
    <property type="term" value="C:cytoplasm"/>
    <property type="evidence" value="ECO:0007669"/>
    <property type="project" value="UniProtKB-SubCell"/>
</dbReference>
<evidence type="ECO:0000256" key="5">
    <source>
        <dbReference type="ARBA" id="ARBA00023458"/>
    </source>
</evidence>
<evidence type="ECO:0000256" key="4">
    <source>
        <dbReference type="ARBA" id="ARBA00022960"/>
    </source>
</evidence>
<dbReference type="CDD" id="cd10225">
    <property type="entry name" value="ASKHA_NBD_MreB-like"/>
    <property type="match status" value="1"/>
</dbReference>
<comment type="subunit">
    <text evidence="6">Forms polymers.</text>
</comment>
<comment type="similarity">
    <text evidence="5 6">Belongs to the FtsA/MreB family.</text>
</comment>
<dbReference type="PANTHER" id="PTHR42749">
    <property type="entry name" value="CELL SHAPE-DETERMINING PROTEIN MREB"/>
    <property type="match status" value="1"/>
</dbReference>
<proteinExistence type="inferred from homology"/>
<dbReference type="AlphaFoldDB" id="A0A2T4U258"/>
<evidence type="ECO:0000313" key="8">
    <source>
        <dbReference type="Proteomes" id="UP000240509"/>
    </source>
</evidence>
<evidence type="ECO:0000256" key="3">
    <source>
        <dbReference type="ARBA" id="ARBA00022840"/>
    </source>
</evidence>
<feature type="binding site" evidence="6">
    <location>
        <begin position="12"/>
        <end position="14"/>
    </location>
    <ligand>
        <name>ATP</name>
        <dbReference type="ChEBI" id="CHEBI:30616"/>
    </ligand>
</feature>
<evidence type="ECO:0000256" key="2">
    <source>
        <dbReference type="ARBA" id="ARBA00022741"/>
    </source>
</evidence>
<dbReference type="GO" id="GO:0000902">
    <property type="term" value="P:cell morphogenesis"/>
    <property type="evidence" value="ECO:0007669"/>
    <property type="project" value="InterPro"/>
</dbReference>
<keyword evidence="3 6" id="KW-0067">ATP-binding</keyword>
<dbReference type="GO" id="GO:0008360">
    <property type="term" value="P:regulation of cell shape"/>
    <property type="evidence" value="ECO:0007669"/>
    <property type="project" value="UniProtKB-UniRule"/>
</dbReference>
<comment type="function">
    <text evidence="6">Forms membrane-associated dynamic filaments that are essential for cell shape determination. Acts by regulating cell wall synthesis and cell elongation, and thus cell shape. A feedback loop between cell geometry and MreB localization may maintain elongated cell shape by targeting cell wall growth to regions of negative cell wall curvature.</text>
</comment>
<dbReference type="SUPFAM" id="SSF53067">
    <property type="entry name" value="Actin-like ATPase domain"/>
    <property type="match status" value="2"/>
</dbReference>
<evidence type="ECO:0000313" key="7">
    <source>
        <dbReference type="EMBL" id="PTL37474.1"/>
    </source>
</evidence>
<comment type="caution">
    <text evidence="7">The sequence shown here is derived from an EMBL/GenBank/DDBJ whole genome shotgun (WGS) entry which is preliminary data.</text>
</comment>
<dbReference type="InterPro" id="IPR043129">
    <property type="entry name" value="ATPase_NBD"/>
</dbReference>
<dbReference type="OrthoDB" id="9768127at2"/>
<dbReference type="NCBIfam" id="TIGR00904">
    <property type="entry name" value="mreB"/>
    <property type="match status" value="1"/>
</dbReference>
<comment type="caution">
    <text evidence="6">Lacks conserved residue(s) required for the propagation of feature annotation.</text>
</comment>
<comment type="subcellular location">
    <subcellularLocation>
        <location evidence="6">Cytoplasm</location>
    </subcellularLocation>
    <text evidence="6">Membrane-associated.</text>
</comment>
<keyword evidence="1 6" id="KW-0963">Cytoplasm</keyword>
<sequence length="331" mass="35121">MFGRDVSIDLGTANVVIHVKGRGIVLNEPSAVAVDTKSGEVLAVGTDAYRMAGRTPEHIVTVRPLRNGVIADFEKAEFMMRVFLERIQIKSMFGRPRVIVCCPAGCGTVEQKAVREAVEKAGVRRIFLEEEPKAAAVGAGMDIYEPAGHMIVDIGGGTTDAAVLSMGTIVSSACIETAGDHIDQAVAGYMKKEHQLLIGSTTAEEIKKTCGTVSPEGREAGMTVRGRDMVSGLPRSVTVSAEEMREVLLKPLEKIIQGVTAVLEKTPPELAGDVMDRGIMLSGGGACLHGIGAFFSERLDLPVYTAENPLLSAAEGAAIMLEQMDQLAKAK</sequence>
<dbReference type="Pfam" id="PF06723">
    <property type="entry name" value="MreB_Mbl"/>
    <property type="match status" value="1"/>
</dbReference>
<keyword evidence="4 6" id="KW-0133">Cell shape</keyword>
<feature type="binding site" evidence="6">
    <location>
        <begin position="204"/>
        <end position="207"/>
    </location>
    <ligand>
        <name>ATP</name>
        <dbReference type="ChEBI" id="CHEBI:30616"/>
    </ligand>
</feature>
<evidence type="ECO:0000256" key="1">
    <source>
        <dbReference type="ARBA" id="ARBA00022490"/>
    </source>
</evidence>
<dbReference type="Gene3D" id="3.30.420.40">
    <property type="match status" value="3"/>
</dbReference>
<keyword evidence="8" id="KW-1185">Reference proteome</keyword>
<dbReference type="PRINTS" id="PR01652">
    <property type="entry name" value="SHAPEPROTEIN"/>
</dbReference>
<dbReference type="HAMAP" id="MF_02207">
    <property type="entry name" value="MreB"/>
    <property type="match status" value="1"/>
</dbReference>
<feature type="binding site" evidence="6">
    <location>
        <begin position="156"/>
        <end position="158"/>
    </location>
    <ligand>
        <name>ATP</name>
        <dbReference type="ChEBI" id="CHEBI:30616"/>
    </ligand>
</feature>
<accession>A0A2T4U258</accession>
<evidence type="ECO:0000256" key="6">
    <source>
        <dbReference type="HAMAP-Rule" id="MF_02207"/>
    </source>
</evidence>
<dbReference type="InterPro" id="IPR056546">
    <property type="entry name" value="MreB_MamK-like"/>
</dbReference>
<protein>
    <recommendedName>
        <fullName evidence="6">Cell shape-determining protein MreB</fullName>
    </recommendedName>
</protein>
<gene>
    <name evidence="6" type="primary">mreB</name>
    <name evidence="7" type="ORF">C6Y45_16355</name>
</gene>
<dbReference type="NCBIfam" id="NF010539">
    <property type="entry name" value="PRK13927.1"/>
    <property type="match status" value="1"/>
</dbReference>
<dbReference type="PANTHER" id="PTHR42749:SF4">
    <property type="entry name" value="CELL SHAPE-DETERMINING PROTEIN MBL"/>
    <property type="match status" value="1"/>
</dbReference>
<dbReference type="Proteomes" id="UP000240509">
    <property type="component" value="Unassembled WGS sequence"/>
</dbReference>